<feature type="transmembrane region" description="Helical" evidence="7">
    <location>
        <begin position="185"/>
        <end position="213"/>
    </location>
</feature>
<accession>A0A9E8KPQ9</accession>
<feature type="transmembrane region" description="Helical" evidence="7">
    <location>
        <begin position="161"/>
        <end position="179"/>
    </location>
</feature>
<evidence type="ECO:0000256" key="7">
    <source>
        <dbReference type="SAM" id="Phobius"/>
    </source>
</evidence>
<comment type="subcellular location">
    <subcellularLocation>
        <location evidence="1">Cell membrane</location>
        <topology evidence="1">Multi-pass membrane protein</topology>
    </subcellularLocation>
</comment>
<dbReference type="Pfam" id="PF03458">
    <property type="entry name" value="Gly_transporter"/>
    <property type="match status" value="2"/>
</dbReference>
<evidence type="ECO:0000256" key="1">
    <source>
        <dbReference type="ARBA" id="ARBA00004651"/>
    </source>
</evidence>
<keyword evidence="6 7" id="KW-0472">Membrane</keyword>
<keyword evidence="10" id="KW-1185">Reference proteome</keyword>
<dbReference type="InterPro" id="IPR005115">
    <property type="entry name" value="Gly_transporter"/>
</dbReference>
<evidence type="ECO:0000256" key="2">
    <source>
        <dbReference type="ARBA" id="ARBA00008193"/>
    </source>
</evidence>
<dbReference type="Proteomes" id="UP001164472">
    <property type="component" value="Chromosome"/>
</dbReference>
<protein>
    <submittedName>
        <fullName evidence="9">Trimeric intracellular cation channel family protein</fullName>
    </submittedName>
</protein>
<keyword evidence="4 7" id="KW-0812">Transmembrane</keyword>
<dbReference type="EMBL" id="CP101527">
    <property type="protein sequence ID" value="UZW75593.1"/>
    <property type="molecule type" value="Genomic_DNA"/>
</dbReference>
<gene>
    <name evidence="9" type="ORF">NNL22_03080</name>
</gene>
<organism evidence="9 10">
    <name type="scientific">Alkalimarinus sediminis</name>
    <dbReference type="NCBI Taxonomy" id="1632866"/>
    <lineage>
        <taxon>Bacteria</taxon>
        <taxon>Pseudomonadati</taxon>
        <taxon>Pseudomonadota</taxon>
        <taxon>Gammaproteobacteria</taxon>
        <taxon>Alteromonadales</taxon>
        <taxon>Alteromonadaceae</taxon>
        <taxon>Alkalimarinus</taxon>
    </lineage>
</organism>
<feature type="domain" description="Glycine transporter" evidence="8">
    <location>
        <begin position="104"/>
        <end position="177"/>
    </location>
</feature>
<keyword evidence="3" id="KW-1003">Cell membrane</keyword>
<feature type="transmembrane region" description="Helical" evidence="7">
    <location>
        <begin position="130"/>
        <end position="149"/>
    </location>
</feature>
<feature type="transmembrane region" description="Helical" evidence="7">
    <location>
        <begin position="15"/>
        <end position="35"/>
    </location>
</feature>
<evidence type="ECO:0000256" key="5">
    <source>
        <dbReference type="ARBA" id="ARBA00022989"/>
    </source>
</evidence>
<evidence type="ECO:0000256" key="3">
    <source>
        <dbReference type="ARBA" id="ARBA00022475"/>
    </source>
</evidence>
<dbReference type="RefSeq" id="WP_251810582.1">
    <property type="nucleotide sequence ID" value="NZ_CP101527.1"/>
</dbReference>
<evidence type="ECO:0000313" key="9">
    <source>
        <dbReference type="EMBL" id="UZW75593.1"/>
    </source>
</evidence>
<dbReference type="GO" id="GO:0005886">
    <property type="term" value="C:plasma membrane"/>
    <property type="evidence" value="ECO:0007669"/>
    <property type="project" value="UniProtKB-SubCell"/>
</dbReference>
<reference evidence="9" key="1">
    <citation type="submission" date="2022-07" db="EMBL/GenBank/DDBJ databases">
        <title>Alkalimarinus sp. nov., isolated from gut of a Alitta virens.</title>
        <authorList>
            <person name="Yang A.I."/>
            <person name="Shin N.-R."/>
        </authorList>
    </citation>
    <scope>NUCLEOTIDE SEQUENCE</scope>
    <source>
        <strain evidence="9">FA028</strain>
    </source>
</reference>
<evidence type="ECO:0000256" key="6">
    <source>
        <dbReference type="ARBA" id="ARBA00023136"/>
    </source>
</evidence>
<evidence type="ECO:0000313" key="10">
    <source>
        <dbReference type="Proteomes" id="UP001164472"/>
    </source>
</evidence>
<dbReference type="KEGG" id="asem:NNL22_03080"/>
<sequence length="219" mass="23505">MSTIASTSLTMSSSIIAFLDFFGIAVFAISGALTAGHKRLDIFGVMVVALITCLGGGTLRDLILDAHPVVWIENTSYLFAGIIAAFATFVIARFYRMPMRMLEVCDAIGLAFFTIAGMQKAQALGHSPEISLLMGLMTGVAGGILRDIVCNEIPLIFHKEIYATAAIVGGGLFLVFQYIGFGPEISMIVGMLTILTLRLTGIFMGLSMPAFLFSDDERN</sequence>
<feature type="transmembrane region" description="Helical" evidence="7">
    <location>
        <begin position="42"/>
        <end position="63"/>
    </location>
</feature>
<dbReference type="AlphaFoldDB" id="A0A9E8KPQ9"/>
<name>A0A9E8KPQ9_9ALTE</name>
<comment type="similarity">
    <text evidence="2">Belongs to the UPF0126 family.</text>
</comment>
<keyword evidence="5 7" id="KW-1133">Transmembrane helix</keyword>
<dbReference type="PANTHER" id="PTHR30506">
    <property type="entry name" value="INNER MEMBRANE PROTEIN"/>
    <property type="match status" value="1"/>
</dbReference>
<evidence type="ECO:0000256" key="4">
    <source>
        <dbReference type="ARBA" id="ARBA00022692"/>
    </source>
</evidence>
<dbReference type="PANTHER" id="PTHR30506:SF3">
    <property type="entry name" value="UPF0126 INNER MEMBRANE PROTEIN YADS-RELATED"/>
    <property type="match status" value="1"/>
</dbReference>
<proteinExistence type="inferred from homology"/>
<feature type="domain" description="Glycine transporter" evidence="8">
    <location>
        <begin position="18"/>
        <end position="92"/>
    </location>
</feature>
<evidence type="ECO:0000259" key="8">
    <source>
        <dbReference type="Pfam" id="PF03458"/>
    </source>
</evidence>
<feature type="transmembrane region" description="Helical" evidence="7">
    <location>
        <begin position="75"/>
        <end position="94"/>
    </location>
</feature>